<evidence type="ECO:0000259" key="16">
    <source>
        <dbReference type="PROSITE" id="PS50990"/>
    </source>
</evidence>
<keyword evidence="10 13" id="KW-1133">Transmembrane helix</keyword>
<dbReference type="AlphaFoldDB" id="A0A2U8W3E1"/>
<dbReference type="Gene3D" id="3.40.50.300">
    <property type="entry name" value="P-loop containing nucleotide triphosphate hydrolases"/>
    <property type="match status" value="1"/>
</dbReference>
<dbReference type="PANTHER" id="PTHR43394">
    <property type="entry name" value="ATP-DEPENDENT PERMEASE MDL1, MITOCHONDRIAL"/>
    <property type="match status" value="1"/>
</dbReference>
<feature type="domain" description="ABC transporter" evidence="14">
    <location>
        <begin position="515"/>
        <end position="750"/>
    </location>
</feature>
<evidence type="ECO:0000256" key="3">
    <source>
        <dbReference type="ARBA" id="ARBA00022448"/>
    </source>
</evidence>
<dbReference type="SUPFAM" id="SSF52540">
    <property type="entry name" value="P-loop containing nucleoside triphosphate hydrolases"/>
    <property type="match status" value="1"/>
</dbReference>
<feature type="region of interest" description="Disordered" evidence="12">
    <location>
        <begin position="1"/>
        <end position="40"/>
    </location>
</feature>
<dbReference type="InterPro" id="IPR036640">
    <property type="entry name" value="ABC1_TM_sf"/>
</dbReference>
<dbReference type="OrthoDB" id="9787557at2"/>
<dbReference type="GO" id="GO:0015421">
    <property type="term" value="F:ABC-type oligopeptide transporter activity"/>
    <property type="evidence" value="ECO:0007669"/>
    <property type="project" value="TreeGrafter"/>
</dbReference>
<dbReference type="GO" id="GO:0005524">
    <property type="term" value="F:ATP binding"/>
    <property type="evidence" value="ECO:0007669"/>
    <property type="project" value="UniProtKB-KW"/>
</dbReference>
<dbReference type="InterPro" id="IPR039421">
    <property type="entry name" value="Type_1_exporter"/>
</dbReference>
<dbReference type="SUPFAM" id="SSF90123">
    <property type="entry name" value="ABC transporter transmembrane region"/>
    <property type="match status" value="1"/>
</dbReference>
<keyword evidence="11 13" id="KW-0472">Membrane</keyword>
<dbReference type="KEGG" id="mets:DK389_06020"/>
<comment type="subcellular location">
    <subcellularLocation>
        <location evidence="1">Cell membrane</location>
        <topology evidence="1">Multi-pass membrane protein</topology>
    </subcellularLocation>
</comment>
<reference evidence="18" key="1">
    <citation type="submission" date="2018-05" db="EMBL/GenBank/DDBJ databases">
        <title>Complete Genome Sequence of Methylobacterium sp. 17SD2-17.</title>
        <authorList>
            <person name="Srinivasan S."/>
        </authorList>
    </citation>
    <scope>NUCLEOTIDE SEQUENCE [LARGE SCALE GENOMIC DNA]</scope>
    <source>
        <strain evidence="18">17SD2-17</strain>
    </source>
</reference>
<keyword evidence="8" id="KW-0378">Hydrolase</keyword>
<comment type="similarity">
    <text evidence="2">Belongs to the ABC transporter superfamily.</text>
</comment>
<keyword evidence="4" id="KW-1003">Cell membrane</keyword>
<keyword evidence="18" id="KW-1185">Reference proteome</keyword>
<dbReference type="InterPro" id="IPR017871">
    <property type="entry name" value="ABC_transporter-like_CS"/>
</dbReference>
<dbReference type="PROSITE" id="PS50893">
    <property type="entry name" value="ABC_TRANSPORTER_2"/>
    <property type="match status" value="1"/>
</dbReference>
<evidence type="ECO:0000256" key="13">
    <source>
        <dbReference type="SAM" id="Phobius"/>
    </source>
</evidence>
<feature type="domain" description="Peptidase C39" evidence="16">
    <location>
        <begin position="49"/>
        <end position="166"/>
    </location>
</feature>
<dbReference type="CDD" id="cd18783">
    <property type="entry name" value="ABC_6TM_PrtD_LapB_HlyB_like"/>
    <property type="match status" value="1"/>
</dbReference>
<keyword evidence="6 13" id="KW-0812">Transmembrane</keyword>
<protein>
    <submittedName>
        <fullName evidence="17">ABC transporter ATP-binding protein</fullName>
    </submittedName>
</protein>
<dbReference type="FunFam" id="3.40.50.300:FF:000221">
    <property type="entry name" value="Multidrug ABC transporter ATP-binding protein"/>
    <property type="match status" value="1"/>
</dbReference>
<keyword evidence="3" id="KW-0813">Transport</keyword>
<evidence type="ECO:0000313" key="17">
    <source>
        <dbReference type="EMBL" id="AWN40178.1"/>
    </source>
</evidence>
<evidence type="ECO:0000256" key="5">
    <source>
        <dbReference type="ARBA" id="ARBA00022597"/>
    </source>
</evidence>
<feature type="transmembrane region" description="Helical" evidence="13">
    <location>
        <begin position="198"/>
        <end position="220"/>
    </location>
</feature>
<evidence type="ECO:0000256" key="2">
    <source>
        <dbReference type="ARBA" id="ARBA00005417"/>
    </source>
</evidence>
<feature type="domain" description="ABC transmembrane type-1" evidence="15">
    <location>
        <begin position="198"/>
        <end position="482"/>
    </location>
</feature>
<dbReference type="Gene3D" id="1.20.1560.10">
    <property type="entry name" value="ABC transporter type 1, transmembrane domain"/>
    <property type="match status" value="1"/>
</dbReference>
<dbReference type="Pfam" id="PF00664">
    <property type="entry name" value="ABC_membrane"/>
    <property type="match status" value="1"/>
</dbReference>
<evidence type="ECO:0000256" key="12">
    <source>
        <dbReference type="SAM" id="MobiDB-lite"/>
    </source>
</evidence>
<feature type="transmembrane region" description="Helical" evidence="13">
    <location>
        <begin position="334"/>
        <end position="356"/>
    </location>
</feature>
<evidence type="ECO:0000256" key="9">
    <source>
        <dbReference type="ARBA" id="ARBA00022840"/>
    </source>
</evidence>
<dbReference type="GO" id="GO:0016887">
    <property type="term" value="F:ATP hydrolysis activity"/>
    <property type="evidence" value="ECO:0007669"/>
    <property type="project" value="InterPro"/>
</dbReference>
<keyword evidence="5" id="KW-0762">Sugar transport</keyword>
<dbReference type="InterPro" id="IPR003593">
    <property type="entry name" value="AAA+_ATPase"/>
</dbReference>
<dbReference type="Proteomes" id="UP000245926">
    <property type="component" value="Chromosome"/>
</dbReference>
<evidence type="ECO:0000256" key="6">
    <source>
        <dbReference type="ARBA" id="ARBA00022692"/>
    </source>
</evidence>
<dbReference type="SMART" id="SM00382">
    <property type="entry name" value="AAA"/>
    <property type="match status" value="1"/>
</dbReference>
<evidence type="ECO:0000256" key="4">
    <source>
        <dbReference type="ARBA" id="ARBA00022475"/>
    </source>
</evidence>
<feature type="transmembrane region" description="Helical" evidence="13">
    <location>
        <begin position="437"/>
        <end position="462"/>
    </location>
</feature>
<dbReference type="PANTHER" id="PTHR43394:SF1">
    <property type="entry name" value="ATP-BINDING CASSETTE SUB-FAMILY B MEMBER 10, MITOCHONDRIAL"/>
    <property type="match status" value="1"/>
</dbReference>
<dbReference type="PROSITE" id="PS50929">
    <property type="entry name" value="ABC_TM1F"/>
    <property type="match status" value="1"/>
</dbReference>
<accession>A0A2U8W3E1</accession>
<feature type="transmembrane region" description="Helical" evidence="13">
    <location>
        <begin position="232"/>
        <end position="252"/>
    </location>
</feature>
<name>A0A2U8W3E1_9HYPH</name>
<dbReference type="Pfam" id="PF00005">
    <property type="entry name" value="ABC_tran"/>
    <property type="match status" value="1"/>
</dbReference>
<organism evidence="17 18">
    <name type="scientific">Methylobacterium durans</name>
    <dbReference type="NCBI Taxonomy" id="2202825"/>
    <lineage>
        <taxon>Bacteria</taxon>
        <taxon>Pseudomonadati</taxon>
        <taxon>Pseudomonadota</taxon>
        <taxon>Alphaproteobacteria</taxon>
        <taxon>Hyphomicrobiales</taxon>
        <taxon>Methylobacteriaceae</taxon>
        <taxon>Methylobacterium</taxon>
    </lineage>
</organism>
<dbReference type="EMBL" id="CP029550">
    <property type="protein sequence ID" value="AWN40178.1"/>
    <property type="molecule type" value="Genomic_DNA"/>
</dbReference>
<dbReference type="InterPro" id="IPR003439">
    <property type="entry name" value="ABC_transporter-like_ATP-bd"/>
</dbReference>
<evidence type="ECO:0000259" key="15">
    <source>
        <dbReference type="PROSITE" id="PS50929"/>
    </source>
</evidence>
<sequence length="770" mass="84609">MAACGESKSLSEASDPRLPDTRRGQAAPEAALSVPPSGGPDPSVAALSRLRAVATVALHFGTDLDHLEFRSDRIEAIPSPASLAAWVRGAGLWAKATRIRWRQLLRLEEGAPVVLLLTNGTAALLVGRDREKGVAFVANPLAPEHAPTMVDELRLSHVWHGDVLLIRKERRTSLDEAPFSFAWLMQLVLRERRNLREVLVASLSLSVLQILPPFLTMAAIDRVMTHHTLSTLALISLMLVVVTAYETLLGYARREIVEVMSTRLDARINVHVFRRLLALPVEFFERTPTGETTHKVSQIFKIRDFLTGKLVSTILDVFTLLILLPFLFWMSVTLAWMVLAASVCIGLTVLCFLPAIRRVYAQLIAAEVRKGSLLVETVHGMRTVKSLAIEESRKQDWDERVAESGHARLAAGRIANWAQTITTPLERFVDRGVLMCGAYLVLVAPAGTTGITTGSLIAFMMLGGRVASPLIGLAKLTQDIEEVRTSIWQVSEVLNHPTETAATRGGLRPKFAGQITFEDVSFRYPGSQALALNGVSFSIPAGTMLGLVGRSGSGKSTIARLLQGINRDYSGRLKIDGSDLREINLTHLRRSFGVVMQDNFLFRGTVRENIVGGRPGLSLDDVVRAARLSGAEEFIERLPQGYETWIEEGSANLSGGQRQRLAIARALIVNPRLLILDEATSALDPESEALVNANLLRIAKNRTMVIVSHRLSSLVDCDQILVMDKGAAVDLGPHDALLERCGIYRQLWQQQNRHADRSRQPHLASIAARR</sequence>
<evidence type="ECO:0000259" key="14">
    <source>
        <dbReference type="PROSITE" id="PS50893"/>
    </source>
</evidence>
<evidence type="ECO:0000256" key="8">
    <source>
        <dbReference type="ARBA" id="ARBA00022801"/>
    </source>
</evidence>
<feature type="transmembrane region" description="Helical" evidence="13">
    <location>
        <begin position="310"/>
        <end position="328"/>
    </location>
</feature>
<dbReference type="PROSITE" id="PS50990">
    <property type="entry name" value="PEPTIDASE_C39"/>
    <property type="match status" value="1"/>
</dbReference>
<evidence type="ECO:0000256" key="7">
    <source>
        <dbReference type="ARBA" id="ARBA00022741"/>
    </source>
</evidence>
<evidence type="ECO:0000256" key="1">
    <source>
        <dbReference type="ARBA" id="ARBA00004651"/>
    </source>
</evidence>
<proteinExistence type="inferred from homology"/>
<keyword evidence="9 17" id="KW-0067">ATP-binding</keyword>
<evidence type="ECO:0000256" key="11">
    <source>
        <dbReference type="ARBA" id="ARBA00023136"/>
    </source>
</evidence>
<dbReference type="InterPro" id="IPR027417">
    <property type="entry name" value="P-loop_NTPase"/>
</dbReference>
<dbReference type="Gene3D" id="3.90.70.10">
    <property type="entry name" value="Cysteine proteinases"/>
    <property type="match status" value="1"/>
</dbReference>
<gene>
    <name evidence="17" type="ORF">DK389_06020</name>
</gene>
<dbReference type="PROSITE" id="PS00211">
    <property type="entry name" value="ABC_TRANSPORTER_1"/>
    <property type="match status" value="1"/>
</dbReference>
<evidence type="ECO:0000256" key="10">
    <source>
        <dbReference type="ARBA" id="ARBA00022989"/>
    </source>
</evidence>
<feature type="compositionally biased region" description="Basic and acidic residues" evidence="12">
    <location>
        <begin position="14"/>
        <end position="23"/>
    </location>
</feature>
<keyword evidence="7" id="KW-0547">Nucleotide-binding</keyword>
<dbReference type="InterPro" id="IPR005074">
    <property type="entry name" value="Peptidase_C39"/>
</dbReference>
<dbReference type="GO" id="GO:0005886">
    <property type="term" value="C:plasma membrane"/>
    <property type="evidence" value="ECO:0007669"/>
    <property type="project" value="UniProtKB-SubCell"/>
</dbReference>
<dbReference type="GO" id="GO:0008233">
    <property type="term" value="F:peptidase activity"/>
    <property type="evidence" value="ECO:0007669"/>
    <property type="project" value="InterPro"/>
</dbReference>
<evidence type="ECO:0000313" key="18">
    <source>
        <dbReference type="Proteomes" id="UP000245926"/>
    </source>
</evidence>
<dbReference type="InterPro" id="IPR011527">
    <property type="entry name" value="ABC1_TM_dom"/>
</dbReference>
<dbReference type="GO" id="GO:0006508">
    <property type="term" value="P:proteolysis"/>
    <property type="evidence" value="ECO:0007669"/>
    <property type="project" value="InterPro"/>
</dbReference>